<sequence length="127" mass="14783">MVSSKRMAHYENPYAKYHPAGIELIPAHHSKDPYTLDPEKIKNDPHHTLHKVPREYWPATLNEFPAPSGSWAEHYAEVQSSYNKQLIGGIILFSFALYTFVSNPRIFWYSPPLDITDLNWREGLEEE</sequence>
<dbReference type="EMBL" id="CAEY01001343">
    <property type="status" value="NOT_ANNOTATED_CDS"/>
    <property type="molecule type" value="Genomic_DNA"/>
</dbReference>
<feature type="domain" description="Deltamethrin resistance protein prag01" evidence="2">
    <location>
        <begin position="62"/>
        <end position="112"/>
    </location>
</feature>
<keyword evidence="4" id="KW-1185">Reference proteome</keyword>
<organism evidence="3 4">
    <name type="scientific">Tetranychus urticae</name>
    <name type="common">Two-spotted spider mite</name>
    <dbReference type="NCBI Taxonomy" id="32264"/>
    <lineage>
        <taxon>Eukaryota</taxon>
        <taxon>Metazoa</taxon>
        <taxon>Ecdysozoa</taxon>
        <taxon>Arthropoda</taxon>
        <taxon>Chelicerata</taxon>
        <taxon>Arachnida</taxon>
        <taxon>Acari</taxon>
        <taxon>Acariformes</taxon>
        <taxon>Trombidiformes</taxon>
        <taxon>Prostigmata</taxon>
        <taxon>Eleutherengona</taxon>
        <taxon>Raphignathae</taxon>
        <taxon>Tetranychoidea</taxon>
        <taxon>Tetranychidae</taxon>
        <taxon>Tetranychus</taxon>
    </lineage>
</organism>
<accession>T1K170</accession>
<reference evidence="4" key="1">
    <citation type="submission" date="2011-08" db="EMBL/GenBank/DDBJ databases">
        <authorList>
            <person name="Rombauts S."/>
        </authorList>
    </citation>
    <scope>NUCLEOTIDE SEQUENCE</scope>
    <source>
        <strain evidence="4">London</strain>
    </source>
</reference>
<keyword evidence="1" id="KW-0812">Transmembrane</keyword>
<keyword evidence="1" id="KW-0472">Membrane</keyword>
<dbReference type="AlphaFoldDB" id="T1K170"/>
<proteinExistence type="predicted"/>
<dbReference type="Pfam" id="PF16020">
    <property type="entry name" value="Deltameth_res"/>
    <property type="match status" value="1"/>
</dbReference>
<dbReference type="EnsemblMetazoa" id="tetur04g00220.1">
    <property type="protein sequence ID" value="tetur04g00220.1"/>
    <property type="gene ID" value="tetur04g00220"/>
</dbReference>
<evidence type="ECO:0000313" key="3">
    <source>
        <dbReference type="EnsemblMetazoa" id="tetur04g00220.1"/>
    </source>
</evidence>
<keyword evidence="1" id="KW-1133">Transmembrane helix</keyword>
<evidence type="ECO:0000313" key="4">
    <source>
        <dbReference type="Proteomes" id="UP000015104"/>
    </source>
</evidence>
<evidence type="ECO:0000256" key="1">
    <source>
        <dbReference type="SAM" id="Phobius"/>
    </source>
</evidence>
<dbReference type="InterPro" id="IPR031973">
    <property type="entry name" value="Deltameth_res_prag01"/>
</dbReference>
<feature type="transmembrane region" description="Helical" evidence="1">
    <location>
        <begin position="86"/>
        <end position="108"/>
    </location>
</feature>
<protein>
    <recommendedName>
        <fullName evidence="2">Deltamethrin resistance protein prag01 domain-containing protein</fullName>
    </recommendedName>
</protein>
<name>T1K170_TETUR</name>
<dbReference type="Proteomes" id="UP000015104">
    <property type="component" value="Unassembled WGS sequence"/>
</dbReference>
<reference evidence="3" key="2">
    <citation type="submission" date="2015-06" db="UniProtKB">
        <authorList>
            <consortium name="EnsemblMetazoa"/>
        </authorList>
    </citation>
    <scope>IDENTIFICATION</scope>
</reference>
<dbReference type="HOGENOM" id="CLU_1973321_0_0_1"/>
<evidence type="ECO:0000259" key="2">
    <source>
        <dbReference type="Pfam" id="PF16020"/>
    </source>
</evidence>